<evidence type="ECO:0000259" key="10">
    <source>
        <dbReference type="PROSITE" id="PS50222"/>
    </source>
</evidence>
<evidence type="ECO:0000256" key="5">
    <source>
        <dbReference type="ARBA" id="ARBA00022737"/>
    </source>
</evidence>
<dbReference type="Proteomes" id="UP001139319">
    <property type="component" value="Unassembled WGS sequence"/>
</dbReference>
<evidence type="ECO:0000256" key="3">
    <source>
        <dbReference type="ARBA" id="ARBA00022692"/>
    </source>
</evidence>
<feature type="domain" description="POTRA" evidence="11">
    <location>
        <begin position="26"/>
        <end position="93"/>
    </location>
</feature>
<comment type="subunit">
    <text evidence="8">Part of the Bam complex.</text>
</comment>
<dbReference type="InterPro" id="IPR034746">
    <property type="entry name" value="POTRA"/>
</dbReference>
<keyword evidence="6 8" id="KW-0472">Membrane</keyword>
<dbReference type="InterPro" id="IPR010827">
    <property type="entry name" value="BamA/TamA_POTRA"/>
</dbReference>
<evidence type="ECO:0000313" key="13">
    <source>
        <dbReference type="Proteomes" id="UP001139319"/>
    </source>
</evidence>
<dbReference type="PANTHER" id="PTHR12815:SF23">
    <property type="entry name" value="OUTER MEMBRANE PROTEIN ASSEMBLY FACTOR BAMA"/>
    <property type="match status" value="1"/>
</dbReference>
<sequence precursor="true">MMQVFSRVFGLLLAVCFSLAVHAQTFRVNDIRVEGLQRVSAGTVFSAIPIRVGDTLSNLDVQRATRELFKVGLFTDVSIGRDGDVLVIMVEERPAINEIAIEGNKVIKTEQLMESLTENGLSEGQIYQSATLNMISQALEREYIGQGRYGASVDLEVEDLPRNQVKVLVEIDEGETARIRKINIVGNEAFANDELLDLFELQTTGLFSWITGDDKYNREKLTGDIERVESYYLDRGYLAFNLDSTQVSLSPDKSKVFITLNVTEGDVYTVSDVDLAGDPAIDERFIRRMILMREGQTFSQALMTTSSEYITNRLGNEGYTFAEVEGIPERNDEDKTVKVTFFIDPKKRAYVRRINFRGNTTTQDEVLRREMRQMEGGAASTAQIEHSKVRLERLGFFKEVTVDTVEVPGVADQVDVDFTVEEQPSGSMGLQLGYAEYSGLIISGNIQQNNWFGTGKQVGISASHSNYQTAYNFRYNDPYFTVDGVSRGFNIFYQSSDYARANVSGYSTDVFGGNVSFGYPISDVERLSFDIGFRNLEVKPTSYSVREIINTPLYSSSASYITQSELLEIQEKISSGEDSPFVPYDPTPVPSLQDDVDGVRGQPGFLDVHGREFHDFVANAGWAKSTLNRGVLATRGASQRLGIETALPGGDLEYYKVTYDAQMFQPLTRHLTLRLRTSLGWADSYGKTEELPFFEHYYAGGFGSVRGFERNSLGPRGTYAESSFAPYTAWDDVNGDGVIDNSELASAYYVLCEDPDMGGYNPARQTCRPGELMTNSGGQVTDQSRSFGGNLLVETSAEIIFPLPFIEDQRSFQTAFFIDAGNVFDTNCGATQVNCFDFALDRMSIAAGLGLTWISAFGPMTFSVSEAIQKNELDDEKGFNFSMGQTF</sequence>
<keyword evidence="13" id="KW-1185">Reference proteome</keyword>
<dbReference type="HAMAP" id="MF_01430">
    <property type="entry name" value="OM_assembly_BamA"/>
    <property type="match status" value="1"/>
</dbReference>
<name>A0A9X2KW39_9GAMM</name>
<keyword evidence="5 8" id="KW-0677">Repeat</keyword>
<proteinExistence type="inferred from homology"/>
<keyword evidence="2 8" id="KW-1134">Transmembrane beta strand</keyword>
<dbReference type="InterPro" id="IPR023707">
    <property type="entry name" value="OM_assembly_BamA"/>
</dbReference>
<feature type="domain" description="POTRA" evidence="11">
    <location>
        <begin position="177"/>
        <end position="265"/>
    </location>
</feature>
<dbReference type="PANTHER" id="PTHR12815">
    <property type="entry name" value="SORTING AND ASSEMBLY MACHINERY SAMM50 PROTEIN FAMILY MEMBER"/>
    <property type="match status" value="1"/>
</dbReference>
<dbReference type="EMBL" id="JAMFTH010000001">
    <property type="protein sequence ID" value="MCP8898605.1"/>
    <property type="molecule type" value="Genomic_DNA"/>
</dbReference>
<dbReference type="Pfam" id="PF07244">
    <property type="entry name" value="POTRA"/>
    <property type="match status" value="4"/>
</dbReference>
<evidence type="ECO:0000256" key="6">
    <source>
        <dbReference type="ARBA" id="ARBA00023136"/>
    </source>
</evidence>
<evidence type="ECO:0000256" key="8">
    <source>
        <dbReference type="HAMAP-Rule" id="MF_01430"/>
    </source>
</evidence>
<dbReference type="Gene3D" id="3.10.20.310">
    <property type="entry name" value="membrane protein fhac"/>
    <property type="match status" value="5"/>
</dbReference>
<feature type="signal peptide" evidence="8">
    <location>
        <begin position="1"/>
        <end position="23"/>
    </location>
</feature>
<dbReference type="PIRSF" id="PIRSF006076">
    <property type="entry name" value="OM_assembly_OMP85"/>
    <property type="match status" value="1"/>
</dbReference>
<evidence type="ECO:0000256" key="2">
    <source>
        <dbReference type="ARBA" id="ARBA00022452"/>
    </source>
</evidence>
<dbReference type="InterPro" id="IPR018247">
    <property type="entry name" value="EF_Hand_1_Ca_BS"/>
</dbReference>
<feature type="domain" description="EF-hand" evidence="10">
    <location>
        <begin position="732"/>
        <end position="754"/>
    </location>
</feature>
<dbReference type="InterPro" id="IPR002048">
    <property type="entry name" value="EF_hand_dom"/>
</dbReference>
<keyword evidence="4 8" id="KW-0732">Signal</keyword>
<dbReference type="GO" id="GO:1990063">
    <property type="term" value="C:Bam protein complex"/>
    <property type="evidence" value="ECO:0007669"/>
    <property type="project" value="TreeGrafter"/>
</dbReference>
<dbReference type="InterPro" id="IPR000184">
    <property type="entry name" value="Bac_surfAg_D15"/>
</dbReference>
<dbReference type="Gene3D" id="2.40.160.50">
    <property type="entry name" value="membrane protein fhac: a member of the omp85/tpsb transporter family"/>
    <property type="match status" value="1"/>
</dbReference>
<dbReference type="RefSeq" id="WP_253966877.1">
    <property type="nucleotide sequence ID" value="NZ_JAMFTH010000001.1"/>
</dbReference>
<comment type="function">
    <text evidence="8">Part of the outer membrane protein assembly complex, which is involved in assembly and insertion of beta-barrel proteins into the outer membrane.</text>
</comment>
<dbReference type="Pfam" id="PF01103">
    <property type="entry name" value="Omp85"/>
    <property type="match status" value="1"/>
</dbReference>
<organism evidence="12 13">
    <name type="scientific">Gilvimarinus xylanilyticus</name>
    <dbReference type="NCBI Taxonomy" id="2944139"/>
    <lineage>
        <taxon>Bacteria</taxon>
        <taxon>Pseudomonadati</taxon>
        <taxon>Pseudomonadota</taxon>
        <taxon>Gammaproteobacteria</taxon>
        <taxon>Cellvibrionales</taxon>
        <taxon>Cellvibrionaceae</taxon>
        <taxon>Gilvimarinus</taxon>
    </lineage>
</organism>
<evidence type="ECO:0000256" key="4">
    <source>
        <dbReference type="ARBA" id="ARBA00022729"/>
    </source>
</evidence>
<comment type="subcellular location">
    <subcellularLocation>
        <location evidence="8">Cell outer membrane</location>
    </subcellularLocation>
    <subcellularLocation>
        <location evidence="1">Membrane</location>
    </subcellularLocation>
</comment>
<evidence type="ECO:0000313" key="12">
    <source>
        <dbReference type="EMBL" id="MCP8898605.1"/>
    </source>
</evidence>
<dbReference type="NCBIfam" id="TIGR03303">
    <property type="entry name" value="OM_YaeT"/>
    <property type="match status" value="1"/>
</dbReference>
<accession>A0A9X2KW39</accession>
<reference evidence="12" key="1">
    <citation type="submission" date="2022-05" db="EMBL/GenBank/DDBJ databases">
        <authorList>
            <person name="Sun H.-N."/>
        </authorList>
    </citation>
    <scope>NUCLEOTIDE SEQUENCE</scope>
    <source>
        <strain evidence="12">HB14</strain>
    </source>
</reference>
<dbReference type="GO" id="GO:0005509">
    <property type="term" value="F:calcium ion binding"/>
    <property type="evidence" value="ECO:0007669"/>
    <property type="project" value="InterPro"/>
</dbReference>
<evidence type="ECO:0000256" key="1">
    <source>
        <dbReference type="ARBA" id="ARBA00004370"/>
    </source>
</evidence>
<keyword evidence="7 8" id="KW-0998">Cell outer membrane</keyword>
<dbReference type="PROSITE" id="PS51779">
    <property type="entry name" value="POTRA"/>
    <property type="match status" value="3"/>
</dbReference>
<feature type="domain" description="POTRA" evidence="11">
    <location>
        <begin position="349"/>
        <end position="423"/>
    </location>
</feature>
<protein>
    <recommendedName>
        <fullName evidence="8 9">Outer membrane protein assembly factor BamA</fullName>
    </recommendedName>
</protein>
<gene>
    <name evidence="8 12" type="primary">bamA</name>
    <name evidence="12" type="ORF">M6D89_04755</name>
</gene>
<feature type="chain" id="PRO_5041027001" description="Outer membrane protein assembly factor BamA" evidence="8">
    <location>
        <begin position="24"/>
        <end position="887"/>
    </location>
</feature>
<comment type="similarity">
    <text evidence="8">Belongs to the BamA family.</text>
</comment>
<dbReference type="GO" id="GO:0051205">
    <property type="term" value="P:protein insertion into membrane"/>
    <property type="evidence" value="ECO:0007669"/>
    <property type="project" value="UniProtKB-UniRule"/>
</dbReference>
<dbReference type="PROSITE" id="PS00018">
    <property type="entry name" value="EF_HAND_1"/>
    <property type="match status" value="1"/>
</dbReference>
<evidence type="ECO:0000256" key="9">
    <source>
        <dbReference type="NCBIfam" id="TIGR03303"/>
    </source>
</evidence>
<reference evidence="12" key="2">
    <citation type="submission" date="2023-01" db="EMBL/GenBank/DDBJ databases">
        <title>Gilvimarinus xylanilyticus HB14 isolated from Caulerpa lentillifera aquaculture base in Hainan, China.</title>
        <authorList>
            <person name="Zhang Y.-J."/>
        </authorList>
    </citation>
    <scope>NUCLEOTIDE SEQUENCE</scope>
    <source>
        <strain evidence="12">HB14</strain>
    </source>
</reference>
<evidence type="ECO:0000259" key="11">
    <source>
        <dbReference type="PROSITE" id="PS51779"/>
    </source>
</evidence>
<comment type="caution">
    <text evidence="12">The sequence shown here is derived from an EMBL/GenBank/DDBJ whole genome shotgun (WGS) entry which is preliminary data.</text>
</comment>
<evidence type="ECO:0000256" key="7">
    <source>
        <dbReference type="ARBA" id="ARBA00023237"/>
    </source>
</evidence>
<dbReference type="InterPro" id="IPR039910">
    <property type="entry name" value="D15-like"/>
</dbReference>
<keyword evidence="3 8" id="KW-0812">Transmembrane</keyword>
<dbReference type="AlphaFoldDB" id="A0A9X2KW39"/>
<dbReference type="FunFam" id="3.10.20.310:FF:000001">
    <property type="entry name" value="Outer membrane protein assembly factor BamA"/>
    <property type="match status" value="1"/>
</dbReference>
<dbReference type="PROSITE" id="PS50222">
    <property type="entry name" value="EF_HAND_2"/>
    <property type="match status" value="1"/>
</dbReference>
<dbReference type="FunFam" id="3.10.20.310:FF:000002">
    <property type="entry name" value="Outer membrane protein assembly factor BamA"/>
    <property type="match status" value="1"/>
</dbReference>
<dbReference type="GO" id="GO:0043165">
    <property type="term" value="P:Gram-negative-bacterium-type cell outer membrane assembly"/>
    <property type="evidence" value="ECO:0007669"/>
    <property type="project" value="UniProtKB-UniRule"/>
</dbReference>